<proteinExistence type="predicted"/>
<feature type="domain" description="Large ribosomal subunit protein uL11 C-terminal" evidence="1">
    <location>
        <begin position="1"/>
        <end position="31"/>
    </location>
</feature>
<dbReference type="GO" id="GO:0003735">
    <property type="term" value="F:structural constituent of ribosome"/>
    <property type="evidence" value="ECO:0007669"/>
    <property type="project" value="InterPro"/>
</dbReference>
<feature type="non-terminal residue" evidence="2">
    <location>
        <position position="1"/>
    </location>
</feature>
<dbReference type="InterPro" id="IPR020785">
    <property type="entry name" value="Ribosomal_uL11_CS"/>
</dbReference>
<dbReference type="AlphaFoldDB" id="A0A382LKL0"/>
<accession>A0A382LKL0</accession>
<organism evidence="2">
    <name type="scientific">marine metagenome</name>
    <dbReference type="NCBI Taxonomy" id="408172"/>
    <lineage>
        <taxon>unclassified sequences</taxon>
        <taxon>metagenomes</taxon>
        <taxon>ecological metagenomes</taxon>
    </lineage>
</organism>
<dbReference type="Gene3D" id="1.10.10.250">
    <property type="entry name" value="Ribosomal protein L11, C-terminal domain"/>
    <property type="match status" value="1"/>
</dbReference>
<protein>
    <recommendedName>
        <fullName evidence="1">Large ribosomal subunit protein uL11 C-terminal domain-containing protein</fullName>
    </recommendedName>
</protein>
<dbReference type="InterPro" id="IPR036769">
    <property type="entry name" value="Ribosomal_uL11_C_sf"/>
</dbReference>
<reference evidence="2" key="1">
    <citation type="submission" date="2018-05" db="EMBL/GenBank/DDBJ databases">
        <authorList>
            <person name="Lanie J.A."/>
            <person name="Ng W.-L."/>
            <person name="Kazmierczak K.M."/>
            <person name="Andrzejewski T.M."/>
            <person name="Davidsen T.M."/>
            <person name="Wayne K.J."/>
            <person name="Tettelin H."/>
            <person name="Glass J.I."/>
            <person name="Rusch D."/>
            <person name="Podicherti R."/>
            <person name="Tsui H.-C.T."/>
            <person name="Winkler M.E."/>
        </authorList>
    </citation>
    <scope>NUCLEOTIDE SEQUENCE</scope>
</reference>
<dbReference type="PROSITE" id="PS00359">
    <property type="entry name" value="RIBOSOMAL_L11"/>
    <property type="match status" value="1"/>
</dbReference>
<dbReference type="Pfam" id="PF00298">
    <property type="entry name" value="Ribosomal_L11"/>
    <property type="match status" value="1"/>
</dbReference>
<dbReference type="EMBL" id="UINC01087612">
    <property type="protein sequence ID" value="SVC37126.1"/>
    <property type="molecule type" value="Genomic_DNA"/>
</dbReference>
<sequence length="34" mass="3600">AKTKMPDLNCYDVQAAMKIVAGTARSMGVLVEGM</sequence>
<dbReference type="GO" id="GO:0005840">
    <property type="term" value="C:ribosome"/>
    <property type="evidence" value="ECO:0007669"/>
    <property type="project" value="InterPro"/>
</dbReference>
<dbReference type="InterPro" id="IPR020783">
    <property type="entry name" value="Ribosomal_uL11_C"/>
</dbReference>
<dbReference type="GO" id="GO:0006412">
    <property type="term" value="P:translation"/>
    <property type="evidence" value="ECO:0007669"/>
    <property type="project" value="InterPro"/>
</dbReference>
<name>A0A382LKL0_9ZZZZ</name>
<dbReference type="SUPFAM" id="SSF46906">
    <property type="entry name" value="Ribosomal protein L11, C-terminal domain"/>
    <property type="match status" value="1"/>
</dbReference>
<gene>
    <name evidence="2" type="ORF">METZ01_LOCUS289980</name>
</gene>
<evidence type="ECO:0000313" key="2">
    <source>
        <dbReference type="EMBL" id="SVC37126.1"/>
    </source>
</evidence>
<evidence type="ECO:0000259" key="1">
    <source>
        <dbReference type="Pfam" id="PF00298"/>
    </source>
</evidence>